<dbReference type="GeneID" id="9808041"/>
<dbReference type="Pfam" id="PF06905">
    <property type="entry name" value="FAIM1"/>
    <property type="match status" value="1"/>
</dbReference>
<accession>E3N6T7</accession>
<dbReference type="CTD" id="9808041"/>
<dbReference type="Gene3D" id="2.40.128.180">
    <property type="match status" value="2"/>
</dbReference>
<evidence type="ECO:0000313" key="2">
    <source>
        <dbReference type="Proteomes" id="UP000008281"/>
    </source>
</evidence>
<keyword evidence="2" id="KW-1185">Reference proteome</keyword>
<proteinExistence type="predicted"/>
<gene>
    <name evidence="1" type="ORF">CRE_08500</name>
</gene>
<dbReference type="STRING" id="31234.E3N6T7"/>
<dbReference type="PANTHER" id="PTHR13088">
    <property type="entry name" value="FAS APOPTOTIC INHIBITORY MOLECULE FAIM"/>
    <property type="match status" value="1"/>
</dbReference>
<dbReference type="PANTHER" id="PTHR13088:SF3">
    <property type="entry name" value="FAS APOPTOTIC INHIBITORY MOLECULE 1"/>
    <property type="match status" value="1"/>
</dbReference>
<dbReference type="InterPro" id="IPR038513">
    <property type="entry name" value="FAIM1_dom_sf"/>
</dbReference>
<dbReference type="AlphaFoldDB" id="E3N6T7"/>
<dbReference type="KEGG" id="crq:GCK72_023055"/>
<dbReference type="EMBL" id="DS268543">
    <property type="protein sequence ID" value="EFO88279.1"/>
    <property type="molecule type" value="Genomic_DNA"/>
</dbReference>
<reference evidence="1" key="1">
    <citation type="submission" date="2007-07" db="EMBL/GenBank/DDBJ databases">
        <title>PCAP assembly of the Caenorhabditis remanei genome.</title>
        <authorList>
            <consortium name="The Caenorhabditis remanei Sequencing Consortium"/>
            <person name="Wilson R.K."/>
        </authorList>
    </citation>
    <scope>NUCLEOTIDE SEQUENCE [LARGE SCALE GENOMIC DNA]</scope>
    <source>
        <strain evidence="1">PB4641</strain>
    </source>
</reference>
<protein>
    <submittedName>
        <fullName evidence="1">Uncharacterized protein</fullName>
    </submittedName>
</protein>
<organism evidence="2">
    <name type="scientific">Caenorhabditis remanei</name>
    <name type="common">Caenorhabditis vulgaris</name>
    <dbReference type="NCBI Taxonomy" id="31234"/>
    <lineage>
        <taxon>Eukaryota</taxon>
        <taxon>Metazoa</taxon>
        <taxon>Ecdysozoa</taxon>
        <taxon>Nematoda</taxon>
        <taxon>Chromadorea</taxon>
        <taxon>Rhabditida</taxon>
        <taxon>Rhabditina</taxon>
        <taxon>Rhabditomorpha</taxon>
        <taxon>Rhabditoidea</taxon>
        <taxon>Rhabditidae</taxon>
        <taxon>Peloderinae</taxon>
        <taxon>Caenorhabditis</taxon>
    </lineage>
</organism>
<sequence length="183" mass="21221">MYNNDRVASWNVPLRTQIHKIDFEHGTTTGKRVIRVDGVEILRRDWMFKLVGKEVFKFGTTHCTINVEAIGNFAYEYSLTVNGKTYNKFKEEQNKKLQSWEMTIYGHDWRIVLDKDSMEIWANGNIIKKEAEFVDNGTETHFELGTTPCRIVTISSGDRKIGIIHQLYADDKLIPSVSEKRGF</sequence>
<evidence type="ECO:0000313" key="1">
    <source>
        <dbReference type="EMBL" id="EFO88279.1"/>
    </source>
</evidence>
<dbReference type="OrthoDB" id="6262731at2759"/>
<dbReference type="eggNOG" id="KOG4352">
    <property type="taxonomic scope" value="Eukaryota"/>
</dbReference>
<dbReference type="RefSeq" id="XP_003095859.2">
    <property type="nucleotide sequence ID" value="XM_003095811.2"/>
</dbReference>
<dbReference type="InterPro" id="IPR010695">
    <property type="entry name" value="FAIM1"/>
</dbReference>
<dbReference type="GO" id="GO:1902042">
    <property type="term" value="P:negative regulation of extrinsic apoptotic signaling pathway via death domain receptors"/>
    <property type="evidence" value="ECO:0007669"/>
    <property type="project" value="TreeGrafter"/>
</dbReference>
<dbReference type="HOGENOM" id="CLU_109086_0_0_1"/>
<dbReference type="OMA" id="SQEYRIM"/>
<dbReference type="Proteomes" id="UP000008281">
    <property type="component" value="Unassembled WGS sequence"/>
</dbReference>
<name>E3N6T7_CAERE</name>
<dbReference type="FunFam" id="2.40.128.180:FF:000001">
    <property type="entry name" value="Fas apoptotic inhibitory molecule 1"/>
    <property type="match status" value="1"/>
</dbReference>